<dbReference type="Pfam" id="PF20256">
    <property type="entry name" value="MoCoBD_2"/>
    <property type="match status" value="1"/>
</dbReference>
<proteinExistence type="predicted"/>
<dbReference type="Pfam" id="PF02738">
    <property type="entry name" value="MoCoBD_1"/>
    <property type="match status" value="1"/>
</dbReference>
<comment type="caution">
    <text evidence="2">The sequence shown here is derived from an EMBL/GenBank/DDBJ whole genome shotgun (WGS) entry which is preliminary data.</text>
</comment>
<dbReference type="SUPFAM" id="SSF56003">
    <property type="entry name" value="Molybdenum cofactor-binding domain"/>
    <property type="match status" value="1"/>
</dbReference>
<dbReference type="AlphaFoldDB" id="A0AAW4FVW6"/>
<dbReference type="InterPro" id="IPR016208">
    <property type="entry name" value="Ald_Oxase/xanthine_DH-like"/>
</dbReference>
<keyword evidence="3" id="KW-1185">Reference proteome</keyword>
<organism evidence="2 3">
    <name type="scientific">Ensifer canadensis</name>
    <dbReference type="NCBI Taxonomy" id="555315"/>
    <lineage>
        <taxon>Bacteria</taxon>
        <taxon>Pseudomonadati</taxon>
        <taxon>Pseudomonadota</taxon>
        <taxon>Alphaproteobacteria</taxon>
        <taxon>Hyphomicrobiales</taxon>
        <taxon>Rhizobiaceae</taxon>
        <taxon>Sinorhizobium/Ensifer group</taxon>
        <taxon>Ensifer</taxon>
    </lineage>
</organism>
<dbReference type="EMBL" id="WXFA01000048">
    <property type="protein sequence ID" value="MBM3095560.1"/>
    <property type="molecule type" value="Genomic_DNA"/>
</dbReference>
<dbReference type="Gene3D" id="3.30.365.10">
    <property type="entry name" value="Aldehyde oxidase/xanthine dehydrogenase, molybdopterin binding domain"/>
    <property type="match status" value="4"/>
</dbReference>
<dbReference type="InterPro" id="IPR036856">
    <property type="entry name" value="Ald_Oxase/Xan_DH_a/b_sf"/>
</dbReference>
<dbReference type="GO" id="GO:0016491">
    <property type="term" value="F:oxidoreductase activity"/>
    <property type="evidence" value="ECO:0007669"/>
    <property type="project" value="InterPro"/>
</dbReference>
<accession>A0AAW4FVW6</accession>
<evidence type="ECO:0000313" key="2">
    <source>
        <dbReference type="EMBL" id="MBM3095560.1"/>
    </source>
</evidence>
<gene>
    <name evidence="2" type="ORF">GFB56_33100</name>
</gene>
<dbReference type="Gene3D" id="3.90.1170.50">
    <property type="entry name" value="Aldehyde oxidase/xanthine dehydrogenase, a/b hammerhead"/>
    <property type="match status" value="1"/>
</dbReference>
<dbReference type="GO" id="GO:0005506">
    <property type="term" value="F:iron ion binding"/>
    <property type="evidence" value="ECO:0007669"/>
    <property type="project" value="InterPro"/>
</dbReference>
<dbReference type="SUPFAM" id="SSF54665">
    <property type="entry name" value="CO dehydrogenase molybdoprotein N-domain-like"/>
    <property type="match status" value="1"/>
</dbReference>
<dbReference type="InterPro" id="IPR008274">
    <property type="entry name" value="AldOxase/xan_DH_MoCoBD1"/>
</dbReference>
<name>A0AAW4FVW6_9HYPH</name>
<dbReference type="PANTHER" id="PTHR11908">
    <property type="entry name" value="XANTHINE DEHYDROGENASE"/>
    <property type="match status" value="1"/>
</dbReference>
<sequence>MLRENKAVGAPHSRVDGPLKVTGQARYAAEYFDTGLLFGCVVSANIATGKIASIDIDHAACMPGVVKVFTHENRPAVAYRNSKWKDQVALPGHPFRPLENDRILFDGQPVALVVADSYEAARDAASCVRVHYLPNRPQTDLERNLDESYVPPVPRSEQSMPPPPRGDAHAAFAAAPYKISAEYRMDGEHHNPMELFATTVIRNGNGDLTVYDKTQGSQNSHEYICNVFGLASEKLTVKNSFVGGAFGQGLRPKYQLFLAVMASLDLKRSIKVEMSRREMFYLTWRPSSFQQVSLAADGNGNLISVMHHAVHSTSRHEDYQENVANWSGLAYHCENVKITYEIVKLDVSTPGDMRAPGAATGITALEVAIDELAFATGTDPLDFRIRNFAHRDQNQDKEITSKALMACYHEGASRFGWSGRSAEPRSMREGNDLVGWGMATGLWEAKMSPAEAKVRVSSDGKVYVSAAASDIGTGTYTILGQIAADCFDVPIDNVTVQIGDSSLPKTAVEGGSYTAASSGTAVQAASKRVIETLLKHAHVMSGTPLKHAAAKEVEIAEGRLVLKTNHQLGLALSDIMSFVGVSAIEELGVAGPDKKLAKTFAAYTHSAVFAEVKVDADLGVVRVTRVVSAIAAGRILNPKTARSQILGGIVMGIGMALHEKGMIDHRIGRIVNHNLAEYHVPTNADIDGLEVIFVEEDDNKVSPIGAKGLGEIGIIGVAAAVSNAISHATGTRFRDFPITIDKLLMSGTSSDNGPRHHL</sequence>
<feature type="domain" description="Aldehyde oxidase/xanthine dehydrogenase a/b hammerhead" evidence="1">
    <location>
        <begin position="22"/>
        <end position="134"/>
    </location>
</feature>
<dbReference type="Pfam" id="PF01315">
    <property type="entry name" value="Ald_Xan_dh_C"/>
    <property type="match status" value="1"/>
</dbReference>
<dbReference type="InterPro" id="IPR046867">
    <property type="entry name" value="AldOxase/xan_DH_MoCoBD2"/>
</dbReference>
<evidence type="ECO:0000313" key="3">
    <source>
        <dbReference type="Proteomes" id="UP000744980"/>
    </source>
</evidence>
<dbReference type="InterPro" id="IPR037165">
    <property type="entry name" value="AldOxase/xan_DH_Mopterin-bd_sf"/>
</dbReference>
<dbReference type="InterPro" id="IPR000674">
    <property type="entry name" value="Ald_Oxase/Xan_DH_a/b"/>
</dbReference>
<dbReference type="Proteomes" id="UP000744980">
    <property type="component" value="Unassembled WGS sequence"/>
</dbReference>
<evidence type="ECO:0000259" key="1">
    <source>
        <dbReference type="SMART" id="SM01008"/>
    </source>
</evidence>
<dbReference type="PANTHER" id="PTHR11908:SF153">
    <property type="entry name" value="DEHYDROGENASE"/>
    <property type="match status" value="1"/>
</dbReference>
<reference evidence="2 3" key="1">
    <citation type="submission" date="2020-01" db="EMBL/GenBank/DDBJ databases">
        <title>Draft genome assembly of Ensifer adhaerens T173.</title>
        <authorList>
            <person name="Craig J.E."/>
            <person name="Stinchcombe J.R."/>
        </authorList>
    </citation>
    <scope>NUCLEOTIDE SEQUENCE [LARGE SCALE GENOMIC DNA]</scope>
    <source>
        <strain evidence="2 3">T173</strain>
    </source>
</reference>
<dbReference type="RefSeq" id="WP_057223606.1">
    <property type="nucleotide sequence ID" value="NZ_CP083373.1"/>
</dbReference>
<dbReference type="SMART" id="SM01008">
    <property type="entry name" value="Ald_Xan_dh_C"/>
    <property type="match status" value="1"/>
</dbReference>
<protein>
    <submittedName>
        <fullName evidence="2">Molybdopterin-dependent oxidoreductase</fullName>
    </submittedName>
</protein>